<evidence type="ECO:0000256" key="1">
    <source>
        <dbReference type="SAM" id="Coils"/>
    </source>
</evidence>
<dbReference type="InterPro" id="IPR014717">
    <property type="entry name" value="Transl_elong_EF1B/ribsomal_bS6"/>
</dbReference>
<proteinExistence type="predicted"/>
<dbReference type="Gene3D" id="3.30.70.60">
    <property type="match status" value="1"/>
</dbReference>
<dbReference type="PANTHER" id="PTHR39555">
    <property type="entry name" value="FIMBRIAL ASSEMBLY PROTEIN PILO-LIKE PROTEIN-RELATED"/>
    <property type="match status" value="1"/>
</dbReference>
<keyword evidence="1" id="KW-0175">Coiled coil</keyword>
<feature type="coiled-coil region" evidence="1">
    <location>
        <begin position="44"/>
        <end position="95"/>
    </location>
</feature>
<evidence type="ECO:0000313" key="3">
    <source>
        <dbReference type="EMBL" id="MBV6340567.1"/>
    </source>
</evidence>
<dbReference type="RefSeq" id="WP_218251188.1">
    <property type="nucleotide sequence ID" value="NZ_JABXWD010000032.1"/>
</dbReference>
<dbReference type="Proteomes" id="UP001196980">
    <property type="component" value="Unassembled WGS sequence"/>
</dbReference>
<protein>
    <submittedName>
        <fullName evidence="3">Type 4a pilus biogenesis protein PilO</fullName>
    </submittedName>
</protein>
<keyword evidence="4" id="KW-1185">Reference proteome</keyword>
<keyword evidence="2" id="KW-0812">Transmembrane</keyword>
<name>A0ABS6RVU5_9BACT</name>
<keyword evidence="2" id="KW-0472">Membrane</keyword>
<dbReference type="InterPro" id="IPR007445">
    <property type="entry name" value="PilO"/>
</dbReference>
<feature type="transmembrane region" description="Helical" evidence="2">
    <location>
        <begin position="16"/>
        <end position="36"/>
    </location>
</feature>
<evidence type="ECO:0000313" key="4">
    <source>
        <dbReference type="Proteomes" id="UP001196980"/>
    </source>
</evidence>
<evidence type="ECO:0000256" key="2">
    <source>
        <dbReference type="SAM" id="Phobius"/>
    </source>
</evidence>
<comment type="caution">
    <text evidence="3">The sequence shown here is derived from an EMBL/GenBank/DDBJ whole genome shotgun (WGS) entry which is preliminary data.</text>
</comment>
<reference evidence="3 4" key="1">
    <citation type="journal article" date="2020" name="J Geophys Res Biogeosci">
        <title>Magnetotaxis as an Adaptation to Enable Bacterial Shuttling of Microbial Sulfur and Sulfur Cycling Across Aquatic Oxic#Anoxic Interfaces.</title>
        <authorList>
            <person name="Li J."/>
            <person name="Liu P."/>
            <person name="Wang J."/>
            <person name="Roberts A.P."/>
            <person name="Pan Y."/>
        </authorList>
    </citation>
    <scope>NUCLEOTIDE SEQUENCE [LARGE SCALE GENOMIC DNA]</scope>
    <source>
        <strain evidence="3 4">MYR-1_YQ</strain>
    </source>
</reference>
<accession>A0ABS6RVU5</accession>
<keyword evidence="2" id="KW-1133">Transmembrane helix</keyword>
<dbReference type="EMBL" id="JABXWD010000032">
    <property type="protein sequence ID" value="MBV6340567.1"/>
    <property type="molecule type" value="Genomic_DNA"/>
</dbReference>
<sequence>MTPVTLESINKLHPGVRVLIALIPLIIILLVFYFAFSKPKYAQIKKLKSEIKKLDSEIADAQKMVEQLPELKAKLAMAEKEYEQIKRQLPEESEISSLLKMVSDQGRYSGLKINLWEPKPKSNHPSNIVYVIPVNVSMNGSYHELGNFLSRLTALDRIVNISQIKLDSPTFGAEDVSLKIQLVANTFSAIPEPDAKSAPGTAAK</sequence>
<organism evidence="3 4">
    <name type="scientific">Candidatus Magnetobacterium casense</name>
    <dbReference type="NCBI Taxonomy" id="1455061"/>
    <lineage>
        <taxon>Bacteria</taxon>
        <taxon>Pseudomonadati</taxon>
        <taxon>Nitrospirota</taxon>
        <taxon>Thermodesulfovibrionia</taxon>
        <taxon>Thermodesulfovibrionales</taxon>
        <taxon>Candidatus Magnetobacteriaceae</taxon>
        <taxon>Candidatus Magnetobacterium</taxon>
    </lineage>
</organism>
<dbReference type="Pfam" id="PF04350">
    <property type="entry name" value="PilO"/>
    <property type="match status" value="1"/>
</dbReference>
<dbReference type="PANTHER" id="PTHR39555:SF1">
    <property type="entry name" value="TYPE IV PILUS INNER MEMBRANE COMPONENT PILO"/>
    <property type="match status" value="1"/>
</dbReference>
<gene>
    <name evidence="3" type="primary">pilO</name>
    <name evidence="3" type="ORF">HWQ67_03105</name>
</gene>